<dbReference type="SUPFAM" id="SSF101941">
    <property type="entry name" value="NAC domain"/>
    <property type="match status" value="1"/>
</dbReference>
<evidence type="ECO:0000256" key="3">
    <source>
        <dbReference type="ARBA" id="ARBA00023125"/>
    </source>
</evidence>
<dbReference type="GO" id="GO:0003677">
    <property type="term" value="F:DNA binding"/>
    <property type="evidence" value="ECO:0007669"/>
    <property type="project" value="UniProtKB-KW"/>
</dbReference>
<feature type="domain" description="NAC" evidence="7">
    <location>
        <begin position="6"/>
        <end position="156"/>
    </location>
</feature>
<dbReference type="AlphaFoldDB" id="A0A9D5HA70"/>
<dbReference type="PROSITE" id="PS51005">
    <property type="entry name" value="NAC"/>
    <property type="match status" value="1"/>
</dbReference>
<dbReference type="FunFam" id="2.170.150.80:FF:000002">
    <property type="entry name" value="Nac domain-containing protein 86"/>
    <property type="match status" value="1"/>
</dbReference>
<reference evidence="8" key="2">
    <citation type="journal article" date="2022" name="Hortic Res">
        <title>The genome of Dioscorea zingiberensis sheds light on the biosynthesis, origin and evolution of the medicinally important diosgenin saponins.</title>
        <authorList>
            <person name="Li Y."/>
            <person name="Tan C."/>
            <person name="Li Z."/>
            <person name="Guo J."/>
            <person name="Li S."/>
            <person name="Chen X."/>
            <person name="Wang C."/>
            <person name="Dai X."/>
            <person name="Yang H."/>
            <person name="Song W."/>
            <person name="Hou L."/>
            <person name="Xu J."/>
            <person name="Tong Z."/>
            <person name="Xu A."/>
            <person name="Yuan X."/>
            <person name="Wang W."/>
            <person name="Yang Q."/>
            <person name="Chen L."/>
            <person name="Sun Z."/>
            <person name="Wang K."/>
            <person name="Pan B."/>
            <person name="Chen J."/>
            <person name="Bao Y."/>
            <person name="Liu F."/>
            <person name="Qi X."/>
            <person name="Gang D.R."/>
            <person name="Wen J."/>
            <person name="Li J."/>
        </authorList>
    </citation>
    <scope>NUCLEOTIDE SEQUENCE</scope>
    <source>
        <strain evidence="8">Dzin_1.0</strain>
    </source>
</reference>
<dbReference type="InterPro" id="IPR003441">
    <property type="entry name" value="NAC-dom"/>
</dbReference>
<evidence type="ECO:0000313" key="8">
    <source>
        <dbReference type="EMBL" id="KAJ0968850.1"/>
    </source>
</evidence>
<evidence type="ECO:0000313" key="9">
    <source>
        <dbReference type="Proteomes" id="UP001085076"/>
    </source>
</evidence>
<sequence>MAPVSLPPGFRFHPTDEELVAYYLKRKINGRKIELEIIPEVDLYKCEPWDLPEKSFLPSKDLEWYFFSPRDRKYPNGSRTNRATQAGYWKATGKDRKVCSQRRAVGMKKTLVYYRGRAPHGHRTDWVMHEYRLDEKECETSTGLQDAYALCRIFKKSAPGPKIIEHYGAPYQEHSQWIASDHSPTVDLSSDGRGDELESCGYTFQQETSSSDLLQSSFFDANPPSDSRWTQYLSEEAFNTGSTAPPFHSSSSFSFLPSKVDVALECARLQHRLSLPPLEVEDFPQVDLVESKALQCGLFKQNNNEVDILQEFLSVASASQELINNSTYHEMWNGCNITGFNEFTSLVDDIGSSRQGEYTKLIEISDLEEEFKEEKKEVENLRGVTTLRDQSIQSYHLGEDQDQDQNKGETTHQSNYTDVDEIEYKPIFSQSQPEDYSNAETTNFDLYEDIKVSHGLFVSSGSHARTYFHQVEPSKQISFHLMPNAGKDSVIEIGPIVKSRGRVSVFSKFKAFMKEKLMKPCRDSSLSHGKVNAMLGVVAAFMSIDITKLSWGVHQRGKM</sequence>
<comment type="caution">
    <text evidence="8">The sequence shown here is derived from an EMBL/GenBank/DDBJ whole genome shotgun (WGS) entry which is preliminary data.</text>
</comment>
<dbReference type="PANTHER" id="PTHR31744:SF210">
    <property type="entry name" value="NAC DOMAIN-CONTAINING PROTEIN 86-LIKE"/>
    <property type="match status" value="1"/>
</dbReference>
<keyword evidence="9" id="KW-1185">Reference proteome</keyword>
<dbReference type="GO" id="GO:0006355">
    <property type="term" value="P:regulation of DNA-templated transcription"/>
    <property type="evidence" value="ECO:0007669"/>
    <property type="project" value="InterPro"/>
</dbReference>
<keyword evidence="2" id="KW-0805">Transcription regulation</keyword>
<name>A0A9D5HA70_9LILI</name>
<dbReference type="OrthoDB" id="1860415at2759"/>
<dbReference type="Gene3D" id="2.170.150.80">
    <property type="entry name" value="NAC domain"/>
    <property type="match status" value="1"/>
</dbReference>
<evidence type="ECO:0000259" key="7">
    <source>
        <dbReference type="PROSITE" id="PS51005"/>
    </source>
</evidence>
<dbReference type="InterPro" id="IPR036093">
    <property type="entry name" value="NAC_dom_sf"/>
</dbReference>
<evidence type="ECO:0000256" key="4">
    <source>
        <dbReference type="ARBA" id="ARBA00023163"/>
    </source>
</evidence>
<evidence type="ECO:0000256" key="1">
    <source>
        <dbReference type="ARBA" id="ARBA00004123"/>
    </source>
</evidence>
<dbReference type="Proteomes" id="UP001085076">
    <property type="component" value="Miscellaneous, Linkage group lg06"/>
</dbReference>
<accession>A0A9D5HA70</accession>
<reference evidence="8" key="1">
    <citation type="submission" date="2021-03" db="EMBL/GenBank/DDBJ databases">
        <authorList>
            <person name="Li Z."/>
            <person name="Yang C."/>
        </authorList>
    </citation>
    <scope>NUCLEOTIDE SEQUENCE</scope>
    <source>
        <strain evidence="8">Dzin_1.0</strain>
        <tissue evidence="8">Leaf</tissue>
    </source>
</reference>
<dbReference type="Pfam" id="PF02365">
    <property type="entry name" value="NAM"/>
    <property type="match status" value="1"/>
</dbReference>
<keyword evidence="5" id="KW-0539">Nucleus</keyword>
<protein>
    <recommendedName>
        <fullName evidence="7">NAC domain-containing protein</fullName>
    </recommendedName>
</protein>
<dbReference type="GO" id="GO:0005634">
    <property type="term" value="C:nucleus"/>
    <property type="evidence" value="ECO:0007669"/>
    <property type="project" value="UniProtKB-SubCell"/>
</dbReference>
<dbReference type="EMBL" id="JAGGNH010000006">
    <property type="protein sequence ID" value="KAJ0968850.1"/>
    <property type="molecule type" value="Genomic_DNA"/>
</dbReference>
<dbReference type="PANTHER" id="PTHR31744">
    <property type="entry name" value="PROTEIN CUP-SHAPED COTYLEDON 2-RELATED"/>
    <property type="match status" value="1"/>
</dbReference>
<evidence type="ECO:0000256" key="2">
    <source>
        <dbReference type="ARBA" id="ARBA00023015"/>
    </source>
</evidence>
<keyword evidence="3" id="KW-0238">DNA-binding</keyword>
<organism evidence="8 9">
    <name type="scientific">Dioscorea zingiberensis</name>
    <dbReference type="NCBI Taxonomy" id="325984"/>
    <lineage>
        <taxon>Eukaryota</taxon>
        <taxon>Viridiplantae</taxon>
        <taxon>Streptophyta</taxon>
        <taxon>Embryophyta</taxon>
        <taxon>Tracheophyta</taxon>
        <taxon>Spermatophyta</taxon>
        <taxon>Magnoliopsida</taxon>
        <taxon>Liliopsida</taxon>
        <taxon>Dioscoreales</taxon>
        <taxon>Dioscoreaceae</taxon>
        <taxon>Dioscorea</taxon>
    </lineage>
</organism>
<evidence type="ECO:0000256" key="6">
    <source>
        <dbReference type="SAM" id="MobiDB-lite"/>
    </source>
</evidence>
<gene>
    <name evidence="8" type="ORF">J5N97_021727</name>
</gene>
<proteinExistence type="predicted"/>
<feature type="region of interest" description="Disordered" evidence="6">
    <location>
        <begin position="395"/>
        <end position="416"/>
    </location>
</feature>
<evidence type="ECO:0000256" key="5">
    <source>
        <dbReference type="ARBA" id="ARBA00023242"/>
    </source>
</evidence>
<keyword evidence="4" id="KW-0804">Transcription</keyword>
<comment type="subcellular location">
    <subcellularLocation>
        <location evidence="1">Nucleus</location>
    </subcellularLocation>
</comment>